<accession>A0ABP8VCJ8</accession>
<keyword evidence="4" id="KW-0472">Membrane</keyword>
<keyword evidence="5" id="KW-0564">Palmitate</keyword>
<evidence type="ECO:0000256" key="2">
    <source>
        <dbReference type="ARBA" id="ARBA00022475"/>
    </source>
</evidence>
<evidence type="ECO:0000256" key="6">
    <source>
        <dbReference type="ARBA" id="ARBA00023288"/>
    </source>
</evidence>
<evidence type="ECO:0008006" key="10">
    <source>
        <dbReference type="Google" id="ProtNLM"/>
    </source>
</evidence>
<evidence type="ECO:0000313" key="9">
    <source>
        <dbReference type="Proteomes" id="UP001500192"/>
    </source>
</evidence>
<evidence type="ECO:0000256" key="7">
    <source>
        <dbReference type="SAM" id="SignalP"/>
    </source>
</evidence>
<evidence type="ECO:0000256" key="5">
    <source>
        <dbReference type="ARBA" id="ARBA00023139"/>
    </source>
</evidence>
<keyword evidence="3 7" id="KW-0732">Signal</keyword>
<proteinExistence type="predicted"/>
<dbReference type="Proteomes" id="UP001500192">
    <property type="component" value="Unassembled WGS sequence"/>
</dbReference>
<feature type="chain" id="PRO_5045831528" description="Lipoprotein" evidence="7">
    <location>
        <begin position="23"/>
        <end position="200"/>
    </location>
</feature>
<dbReference type="EMBL" id="BAABIB010000111">
    <property type="protein sequence ID" value="GAA4658458.1"/>
    <property type="molecule type" value="Genomic_DNA"/>
</dbReference>
<evidence type="ECO:0000256" key="4">
    <source>
        <dbReference type="ARBA" id="ARBA00023136"/>
    </source>
</evidence>
<dbReference type="InterPro" id="IPR032018">
    <property type="entry name" value="LppA/LppB/LprP"/>
</dbReference>
<evidence type="ECO:0000313" key="8">
    <source>
        <dbReference type="EMBL" id="GAA4658458.1"/>
    </source>
</evidence>
<dbReference type="Pfam" id="PF16708">
    <property type="entry name" value="LppA"/>
    <property type="match status" value="1"/>
</dbReference>
<organism evidence="8 9">
    <name type="scientific">Amycolatopsis dongchuanensis</name>
    <dbReference type="NCBI Taxonomy" id="1070866"/>
    <lineage>
        <taxon>Bacteria</taxon>
        <taxon>Bacillati</taxon>
        <taxon>Actinomycetota</taxon>
        <taxon>Actinomycetes</taxon>
        <taxon>Pseudonocardiales</taxon>
        <taxon>Pseudonocardiaceae</taxon>
        <taxon>Amycolatopsis</taxon>
    </lineage>
</organism>
<keyword evidence="2" id="KW-1003">Cell membrane</keyword>
<dbReference type="Gene3D" id="3.30.2030.20">
    <property type="match status" value="1"/>
</dbReference>
<reference evidence="9" key="1">
    <citation type="journal article" date="2019" name="Int. J. Syst. Evol. Microbiol.">
        <title>The Global Catalogue of Microorganisms (GCM) 10K type strain sequencing project: providing services to taxonomists for standard genome sequencing and annotation.</title>
        <authorList>
            <consortium name="The Broad Institute Genomics Platform"/>
            <consortium name="The Broad Institute Genome Sequencing Center for Infectious Disease"/>
            <person name="Wu L."/>
            <person name="Ma J."/>
        </authorList>
    </citation>
    <scope>NUCLEOTIDE SEQUENCE [LARGE SCALE GENOMIC DNA]</scope>
    <source>
        <strain evidence="9">JCM 18054</strain>
    </source>
</reference>
<feature type="signal peptide" evidence="7">
    <location>
        <begin position="1"/>
        <end position="22"/>
    </location>
</feature>
<comment type="caution">
    <text evidence="8">The sequence shown here is derived from an EMBL/GenBank/DDBJ whole genome shotgun (WGS) entry which is preliminary data.</text>
</comment>
<protein>
    <recommendedName>
        <fullName evidence="10">Lipoprotein</fullName>
    </recommendedName>
</protein>
<sequence length="200" mass="21540">MNRLIRATLAGLIAAALVLELAGCGGDDRTGSPMSATPDPSRLAKQFADLVQRPDIDQATARYEAMSGQIRDALSRVYPDLRWRQTSQLTGAACGFGYPGLETDGEQRGLANWMAPGSIPDGRWDEAVQVVRTVALKYGFDKVVTTVSRPEDHEVVFSDLYDAELNFGSAVNTTLLVRTGCHLTAEAKKRGHPAFSPSGS</sequence>
<evidence type="ECO:0000256" key="1">
    <source>
        <dbReference type="ARBA" id="ARBA00004193"/>
    </source>
</evidence>
<keyword evidence="6" id="KW-0449">Lipoprotein</keyword>
<keyword evidence="9" id="KW-1185">Reference proteome</keyword>
<name>A0ABP8VCJ8_9PSEU</name>
<gene>
    <name evidence="8" type="ORF">GCM10023214_57460</name>
</gene>
<evidence type="ECO:0000256" key="3">
    <source>
        <dbReference type="ARBA" id="ARBA00022729"/>
    </source>
</evidence>
<comment type="subcellular location">
    <subcellularLocation>
        <location evidence="1">Cell membrane</location>
        <topology evidence="1">Lipid-anchor</topology>
    </subcellularLocation>
</comment>